<comment type="similarity">
    <text evidence="1">Belongs to the APC13 family.</text>
</comment>
<gene>
    <name evidence="6" type="ORF">FDP41_000446</name>
</gene>
<evidence type="ECO:0000256" key="1">
    <source>
        <dbReference type="ARBA" id="ARBA00006940"/>
    </source>
</evidence>
<sequence length="126" mass="14191">MDSNFHHVAHKGFMIDIVDREWAMDVLPNDDVMIVSASLEQSRKNPIQNTLSQLTNNHPSLAVHPLFLEEGVAGIADLKDHSLLLGENGFISGLERLPNDFGKMNEWNDLNLYSLIREDNASDDHI</sequence>
<evidence type="ECO:0000256" key="4">
    <source>
        <dbReference type="ARBA" id="ARBA00022786"/>
    </source>
</evidence>
<dbReference type="Pfam" id="PF05839">
    <property type="entry name" value="Apc13p"/>
    <property type="match status" value="1"/>
</dbReference>
<dbReference type="GeneID" id="68107664"/>
<organism evidence="6 7">
    <name type="scientific">Naegleria fowleri</name>
    <name type="common">Brain eating amoeba</name>
    <dbReference type="NCBI Taxonomy" id="5763"/>
    <lineage>
        <taxon>Eukaryota</taxon>
        <taxon>Discoba</taxon>
        <taxon>Heterolobosea</taxon>
        <taxon>Tetramitia</taxon>
        <taxon>Eutetramitia</taxon>
        <taxon>Vahlkampfiidae</taxon>
        <taxon>Naegleria</taxon>
    </lineage>
</organism>
<dbReference type="OMA" id="IREDNAS"/>
<evidence type="ECO:0000256" key="2">
    <source>
        <dbReference type="ARBA" id="ARBA00022618"/>
    </source>
</evidence>
<keyword evidence="2" id="KW-0132">Cell division</keyword>
<keyword evidence="4" id="KW-0833">Ubl conjugation pathway</keyword>
<evidence type="ECO:0000313" key="7">
    <source>
        <dbReference type="Proteomes" id="UP000444721"/>
    </source>
</evidence>
<protein>
    <submittedName>
        <fullName evidence="6">Uncharacterized protein</fullName>
    </submittedName>
</protein>
<dbReference type="GO" id="GO:0051301">
    <property type="term" value="P:cell division"/>
    <property type="evidence" value="ECO:0007669"/>
    <property type="project" value="UniProtKB-KW"/>
</dbReference>
<keyword evidence="3" id="KW-0498">Mitosis</keyword>
<comment type="caution">
    <text evidence="6">The sequence shown here is derived from an EMBL/GenBank/DDBJ whole genome shotgun (WGS) entry which is preliminary data.</text>
</comment>
<keyword evidence="7" id="KW-1185">Reference proteome</keyword>
<dbReference type="VEuPathDB" id="AmoebaDB:NfTy_001230"/>
<evidence type="ECO:0000256" key="3">
    <source>
        <dbReference type="ARBA" id="ARBA00022776"/>
    </source>
</evidence>
<evidence type="ECO:0000313" key="6">
    <source>
        <dbReference type="EMBL" id="KAF0984547.1"/>
    </source>
</evidence>
<keyword evidence="5" id="KW-0131">Cell cycle</keyword>
<proteinExistence type="inferred from homology"/>
<reference evidence="6 7" key="1">
    <citation type="journal article" date="2019" name="Sci. Rep.">
        <title>Nanopore sequencing improves the draft genome of the human pathogenic amoeba Naegleria fowleri.</title>
        <authorList>
            <person name="Liechti N."/>
            <person name="Schurch N."/>
            <person name="Bruggmann R."/>
            <person name="Wittwer M."/>
        </authorList>
    </citation>
    <scope>NUCLEOTIDE SEQUENCE [LARGE SCALE GENOMIC DNA]</scope>
    <source>
        <strain evidence="6 7">ATCC 30894</strain>
    </source>
</reference>
<dbReference type="VEuPathDB" id="AmoebaDB:FDP41_000446"/>
<name>A0A6A5C5H8_NAEFO</name>
<dbReference type="Proteomes" id="UP000444721">
    <property type="component" value="Unassembled WGS sequence"/>
</dbReference>
<dbReference type="InterPro" id="IPR008401">
    <property type="entry name" value="Apc13"/>
</dbReference>
<accession>A0A6A5C5H8</accession>
<dbReference type="OrthoDB" id="10249819at2759"/>
<dbReference type="AlphaFoldDB" id="A0A6A5C5H8"/>
<dbReference type="GO" id="GO:0005680">
    <property type="term" value="C:anaphase-promoting complex"/>
    <property type="evidence" value="ECO:0007669"/>
    <property type="project" value="InterPro"/>
</dbReference>
<dbReference type="EMBL" id="VFQX01000002">
    <property type="protein sequence ID" value="KAF0984547.1"/>
    <property type="molecule type" value="Genomic_DNA"/>
</dbReference>
<evidence type="ECO:0000256" key="5">
    <source>
        <dbReference type="ARBA" id="ARBA00023306"/>
    </source>
</evidence>
<dbReference type="VEuPathDB" id="AmoebaDB:NF0006030"/>
<dbReference type="RefSeq" id="XP_044569260.1">
    <property type="nucleotide sequence ID" value="XM_044707876.1"/>
</dbReference>